<keyword evidence="1" id="KW-0614">Plasmid</keyword>
<dbReference type="AlphaFoldDB" id="A0A2L0HCS5"/>
<evidence type="ECO:0000313" key="2">
    <source>
        <dbReference type="Proteomes" id="UP000239340"/>
    </source>
</evidence>
<geneLocation type="plasmid" evidence="2">
    <name>psfrenxt3c</name>
</geneLocation>
<reference evidence="1 2" key="1">
    <citation type="submission" date="2017-10" db="EMBL/GenBank/DDBJ databases">
        <title>Analysis of the genome sequences of Rhizobium populations associated to common bean (phaseolus vulgaris).</title>
        <authorList>
            <person name="Bustos P."/>
            <person name="Santamaria R.I."/>
            <person name="Miranda-Sanchez F."/>
            <person name="Perez-Carrascal O."/>
            <person name="Juarez S."/>
            <person name="Lozano L."/>
            <person name="Martinez-Flores I."/>
            <person name="Vinuesa P."/>
            <person name="Martinez-Romero E."/>
            <person name="Cevallos M.A."/>
            <person name="Romero D."/>
            <person name="Davila G."/>
            <person name="Gonzalez V."/>
        </authorList>
    </citation>
    <scope>NUCLEOTIDE SEQUENCE [LARGE SCALE GENOMIC DNA]</scope>
    <source>
        <strain evidence="1 2">NXT3</strain>
        <plasmid evidence="2">Plasmid psfrenxt3c</plasmid>
    </source>
</reference>
<proteinExistence type="predicted"/>
<dbReference type="EMBL" id="CP024310">
    <property type="protein sequence ID" value="AUX79301.1"/>
    <property type="molecule type" value="Genomic_DNA"/>
</dbReference>
<evidence type="ECO:0000313" key="1">
    <source>
        <dbReference type="EMBL" id="AUX79301.1"/>
    </source>
</evidence>
<sequence>MRSSGRATQTHRQSAILSLEASEFVHSAKVATEVARISPRAEMDYSTVAAIADDELRRSVRAKRGRA</sequence>
<dbReference type="Proteomes" id="UP000239340">
    <property type="component" value="Plasmid pSfreNXT3c"/>
</dbReference>
<protein>
    <submittedName>
        <fullName evidence="1">Uncharacterized protein</fullName>
    </submittedName>
</protein>
<organism evidence="1 2">
    <name type="scientific">Rhizobium fredii</name>
    <name type="common">Sinorhizobium fredii</name>
    <dbReference type="NCBI Taxonomy" id="380"/>
    <lineage>
        <taxon>Bacteria</taxon>
        <taxon>Pseudomonadati</taxon>
        <taxon>Pseudomonadota</taxon>
        <taxon>Alphaproteobacteria</taxon>
        <taxon>Hyphomicrobiales</taxon>
        <taxon>Rhizobiaceae</taxon>
        <taxon>Sinorhizobium/Ensifer group</taxon>
        <taxon>Sinorhizobium</taxon>
    </lineage>
</organism>
<gene>
    <name evidence="1" type="ORF">NXT3_PC00122</name>
</gene>
<accession>A0A2L0HCS5</accession>
<name>A0A2L0HCS5_RHIFR</name>